<evidence type="ECO:0000313" key="2">
    <source>
        <dbReference type="Proteomes" id="UP000663305"/>
    </source>
</evidence>
<protein>
    <submittedName>
        <fullName evidence="1">Radical SAM superfamily enzyme</fullName>
    </submittedName>
</protein>
<dbReference type="EMBL" id="CP064789">
    <property type="protein sequence ID" value="QSG11808.1"/>
    <property type="molecule type" value="Genomic_DNA"/>
</dbReference>
<sequence>MIFPRASGENTKGVLTFLADEIRRETYVNLMDQYRPRYRVRTDSRYEEIGRRVRSEEFRECDSVRARTRAPVGLTGRRSA</sequence>
<organism evidence="1 2">
    <name type="scientific">Halapricum desulfuricans</name>
    <dbReference type="NCBI Taxonomy" id="2841257"/>
    <lineage>
        <taxon>Archaea</taxon>
        <taxon>Methanobacteriati</taxon>
        <taxon>Methanobacteriota</taxon>
        <taxon>Stenosarchaea group</taxon>
        <taxon>Halobacteria</taxon>
        <taxon>Halobacteriales</taxon>
        <taxon>Haloarculaceae</taxon>
        <taxon>Halapricum</taxon>
    </lineage>
</organism>
<reference evidence="1" key="1">
    <citation type="submission" date="2020-11" db="EMBL/GenBank/DDBJ databases">
        <title>Carbohydrate-dependent, anaerobic sulfur respiration: A novel catabolism in halophilic archaea.</title>
        <authorList>
            <person name="Sorokin D.Y."/>
            <person name="Messina E."/>
            <person name="Smedile F."/>
            <person name="La Cono V."/>
            <person name="Hallsworth J.E."/>
            <person name="Yakimov M.M."/>
        </authorList>
    </citation>
    <scope>NUCLEOTIDE SEQUENCE</scope>
    <source>
        <strain evidence="1">HSR-Bgl</strain>
    </source>
</reference>
<evidence type="ECO:0000313" key="1">
    <source>
        <dbReference type="EMBL" id="QSG11808.1"/>
    </source>
</evidence>
<proteinExistence type="predicted"/>
<name>A0A897NGU0_9EURY</name>
<gene>
    <name evidence="1" type="primary">pflX</name>
    <name evidence="1" type="ORF">HSBGL_1389</name>
</gene>
<dbReference type="AlphaFoldDB" id="A0A897NGU0"/>
<accession>A0A897NGU0</accession>
<dbReference type="Proteomes" id="UP000663305">
    <property type="component" value="Chromosome"/>
</dbReference>